<gene>
    <name evidence="1" type="ORF">GCM10008955_17500</name>
</gene>
<proteinExistence type="predicted"/>
<comment type="caution">
    <text evidence="1">The sequence shown here is derived from an EMBL/GenBank/DDBJ whole genome shotgun (WGS) entry which is preliminary data.</text>
</comment>
<reference evidence="2" key="1">
    <citation type="journal article" date="2019" name="Int. J. Syst. Evol. Microbiol.">
        <title>The Global Catalogue of Microorganisms (GCM) 10K type strain sequencing project: providing services to taxonomists for standard genome sequencing and annotation.</title>
        <authorList>
            <consortium name="The Broad Institute Genomics Platform"/>
            <consortium name="The Broad Institute Genome Sequencing Center for Infectious Disease"/>
            <person name="Wu L."/>
            <person name="Ma J."/>
        </authorList>
    </citation>
    <scope>NUCLEOTIDE SEQUENCE [LARGE SCALE GENOMIC DNA]</scope>
    <source>
        <strain evidence="2">JCM 30331</strain>
    </source>
</reference>
<sequence length="207" mass="23178">MGSASWGMAPTVLEGNARGHGPDGVRRSDHARLEFVRYGDCMATRDPRWLHALFPENAHRSLPWGEVGARVTLYRPVGLAELHLLAQSDWQAFPPRLPDQPIFYLVLNFVYAEEIARDWNARTAPWAGFVTRFDVQAEVATRYEIQVVGSEQTHQELWVPAEELDAFNDAILGNIAVVASYVGPHFEGTIDAATHLPHDLMARPDQP</sequence>
<keyword evidence="2" id="KW-1185">Reference proteome</keyword>
<accession>A0ABQ2ETM1</accession>
<organism evidence="1 2">
    <name type="scientific">Deinococcus malanensis</name>
    <dbReference type="NCBI Taxonomy" id="1706855"/>
    <lineage>
        <taxon>Bacteria</taxon>
        <taxon>Thermotogati</taxon>
        <taxon>Deinococcota</taxon>
        <taxon>Deinococci</taxon>
        <taxon>Deinococcales</taxon>
        <taxon>Deinococcaceae</taxon>
        <taxon>Deinococcus</taxon>
    </lineage>
</organism>
<dbReference type="EMBL" id="BMPP01000006">
    <property type="protein sequence ID" value="GGK24412.1"/>
    <property type="molecule type" value="Genomic_DNA"/>
</dbReference>
<evidence type="ECO:0000313" key="2">
    <source>
        <dbReference type="Proteomes" id="UP000647587"/>
    </source>
</evidence>
<evidence type="ECO:0008006" key="3">
    <source>
        <dbReference type="Google" id="ProtNLM"/>
    </source>
</evidence>
<evidence type="ECO:0000313" key="1">
    <source>
        <dbReference type="EMBL" id="GGK24412.1"/>
    </source>
</evidence>
<protein>
    <recommendedName>
        <fullName evidence="3">DUF402 domain-containing protein</fullName>
    </recommendedName>
</protein>
<name>A0ABQ2ETM1_9DEIO</name>
<dbReference type="Proteomes" id="UP000647587">
    <property type="component" value="Unassembled WGS sequence"/>
</dbReference>